<organism evidence="2 3">
    <name type="scientific">Anseongella ginsenosidimutans</name>
    <dbReference type="NCBI Taxonomy" id="496056"/>
    <lineage>
        <taxon>Bacteria</taxon>
        <taxon>Pseudomonadati</taxon>
        <taxon>Bacteroidota</taxon>
        <taxon>Sphingobacteriia</taxon>
        <taxon>Sphingobacteriales</taxon>
        <taxon>Sphingobacteriaceae</taxon>
        <taxon>Anseongella</taxon>
    </lineage>
</organism>
<dbReference type="EMBL" id="SMAD01000001">
    <property type="protein sequence ID" value="TCS90223.1"/>
    <property type="molecule type" value="Genomic_DNA"/>
</dbReference>
<evidence type="ECO:0000313" key="3">
    <source>
        <dbReference type="Proteomes" id="UP000295807"/>
    </source>
</evidence>
<protein>
    <submittedName>
        <fullName evidence="2">Uncharacterized protein DUF5013</fullName>
    </submittedName>
</protein>
<dbReference type="Pfam" id="PF16389">
    <property type="entry name" value="DUF4998"/>
    <property type="match status" value="1"/>
</dbReference>
<dbReference type="InterPro" id="IPR008979">
    <property type="entry name" value="Galactose-bd-like_sf"/>
</dbReference>
<dbReference type="Gene3D" id="2.60.120.260">
    <property type="entry name" value="Galactose-binding domain-like"/>
    <property type="match status" value="1"/>
</dbReference>
<dbReference type="RefSeq" id="WP_132127669.1">
    <property type="nucleotide sequence ID" value="NZ_SMAD01000001.1"/>
</dbReference>
<sequence length="539" mass="58794">MKNTGYFFIPAILFLMLHTSCQKDEVTAPVPVDGLTAFSGKNRAMVEFTAPEGAVKGKVFFNNGDYEEFEITESPQTVIIDGLQEQEHVLRIVTMNAAGGVSAPRAVKVEVYGDSYENTLKPRKWKDQIIRSSSSVELVFDAAFSNETAVRIVYTTTSGEKDSVDMPASENTIVLENINTEEDYFYYSVYKPASTSIDNFFSTSLDVKTAMMMDFQKGKWIIDGTSGEDAANGAGNLIDDNSTTSWRTQQGGAFPYWISVDMGSPKLIDGFYYVKMPPGNNDGPKELKIEVSLDNNDWTTVLEAEVTASFLRQQLPLQRSMTARYFKVTVNSAMDPGAMQVGFAEIDAYNTLNESGANGYTLATPIELANAKAPFTGDGSDLLPAVGAGRMQQAAGWTHNSDAIISYDNSTQAMNTFCAPVWGAPPVSNGKIHQTVTLQPGRYLLKIESGAAQGPAEIYGVAAIGESLPDYTAVQASPSTIQYANLMDNQDKTVELLLNIIEESPVSIGVVYNLHDQYGATGVPWTHFTIKGFDLQKIE</sequence>
<comment type="caution">
    <text evidence="2">The sequence shown here is derived from an EMBL/GenBank/DDBJ whole genome shotgun (WGS) entry which is preliminary data.</text>
</comment>
<reference evidence="2 3" key="1">
    <citation type="submission" date="2019-03" db="EMBL/GenBank/DDBJ databases">
        <title>Genomic Encyclopedia of Type Strains, Phase IV (KMG-IV): sequencing the most valuable type-strain genomes for metagenomic binning, comparative biology and taxonomic classification.</title>
        <authorList>
            <person name="Goeker M."/>
        </authorList>
    </citation>
    <scope>NUCLEOTIDE SEQUENCE [LARGE SCALE GENOMIC DNA]</scope>
    <source>
        <strain evidence="2 3">DSM 21100</strain>
    </source>
</reference>
<proteinExistence type="predicted"/>
<dbReference type="Pfam" id="PF00754">
    <property type="entry name" value="F5_F8_type_C"/>
    <property type="match status" value="1"/>
</dbReference>
<feature type="domain" description="F5/8 type C" evidence="1">
    <location>
        <begin position="200"/>
        <end position="351"/>
    </location>
</feature>
<gene>
    <name evidence="2" type="ORF">EDD80_101422</name>
</gene>
<name>A0A4V2UUE2_9SPHI</name>
<dbReference type="AlphaFoldDB" id="A0A4V2UUE2"/>
<dbReference type="InterPro" id="IPR000421">
    <property type="entry name" value="FA58C"/>
</dbReference>
<dbReference type="InterPro" id="IPR032181">
    <property type="entry name" value="DUF5013"/>
</dbReference>
<dbReference type="PROSITE" id="PS50022">
    <property type="entry name" value="FA58C_3"/>
    <property type="match status" value="1"/>
</dbReference>
<dbReference type="Pfam" id="PF16405">
    <property type="entry name" value="DUF5013"/>
    <property type="match status" value="1"/>
</dbReference>
<evidence type="ECO:0000313" key="2">
    <source>
        <dbReference type="EMBL" id="TCS90223.1"/>
    </source>
</evidence>
<dbReference type="OrthoDB" id="1043438at2"/>
<accession>A0A4V2UUE2</accession>
<dbReference type="Proteomes" id="UP000295807">
    <property type="component" value="Unassembled WGS sequence"/>
</dbReference>
<dbReference type="SUPFAM" id="SSF49785">
    <property type="entry name" value="Galactose-binding domain-like"/>
    <property type="match status" value="1"/>
</dbReference>
<keyword evidence="3" id="KW-1185">Reference proteome</keyword>
<evidence type="ECO:0000259" key="1">
    <source>
        <dbReference type="PROSITE" id="PS50022"/>
    </source>
</evidence>